<dbReference type="Proteomes" id="UP000688947">
    <property type="component" value="Unassembled WGS sequence"/>
</dbReference>
<dbReference type="AlphaFoldDB" id="A0A8T1TU58"/>
<protein>
    <submittedName>
        <fullName evidence="1">Uncharacterized protein</fullName>
    </submittedName>
</protein>
<comment type="caution">
    <text evidence="1">The sequence shown here is derived from an EMBL/GenBank/DDBJ whole genome shotgun (WGS) entry which is preliminary data.</text>
</comment>
<evidence type="ECO:0000313" key="1">
    <source>
        <dbReference type="EMBL" id="KAG6948987.1"/>
    </source>
</evidence>
<organism evidence="1 2">
    <name type="scientific">Phytophthora cactorum</name>
    <dbReference type="NCBI Taxonomy" id="29920"/>
    <lineage>
        <taxon>Eukaryota</taxon>
        <taxon>Sar</taxon>
        <taxon>Stramenopiles</taxon>
        <taxon>Oomycota</taxon>
        <taxon>Peronosporomycetes</taxon>
        <taxon>Peronosporales</taxon>
        <taxon>Peronosporaceae</taxon>
        <taxon>Phytophthora</taxon>
    </lineage>
</organism>
<evidence type="ECO:0000313" key="2">
    <source>
        <dbReference type="Proteomes" id="UP000688947"/>
    </source>
</evidence>
<name>A0A8T1TU58_9STRA</name>
<proteinExistence type="predicted"/>
<gene>
    <name evidence="1" type="ORF">JG687_00015148</name>
</gene>
<accession>A0A8T1TU58</accession>
<dbReference type="EMBL" id="JAENGZ010001309">
    <property type="protein sequence ID" value="KAG6948987.1"/>
    <property type="molecule type" value="Genomic_DNA"/>
</dbReference>
<sequence>MLLLKILVKNGSMVEGSNLRPIAVILRPKEYRDTLERWLCKNKMGLDLLRNDLDDERRYRQAFAYTPIGQLVLPQRFDTYPPPPGRSRYRSRSRSMERYKIGREMCQANVGFIEEEVHRRSLVVMTTVYCSPGTTT</sequence>
<reference evidence="1" key="1">
    <citation type="submission" date="2021-01" db="EMBL/GenBank/DDBJ databases">
        <title>Phytophthora aleatoria, a newly-described species from Pinus radiata is distinct from Phytophthora cactorum isolates based on comparative genomics.</title>
        <authorList>
            <person name="Mcdougal R."/>
            <person name="Panda P."/>
            <person name="Williams N."/>
            <person name="Studholme D.J."/>
        </authorList>
    </citation>
    <scope>NUCLEOTIDE SEQUENCE</scope>
    <source>
        <strain evidence="1">NZFS 3830</strain>
    </source>
</reference>